<protein>
    <submittedName>
        <fullName evidence="7">Fibrinogen like 2</fullName>
    </submittedName>
</protein>
<dbReference type="InterPro" id="IPR002181">
    <property type="entry name" value="Fibrinogen_a/b/g_C_dom"/>
</dbReference>
<feature type="chain" id="PRO_5017457630" evidence="5">
    <location>
        <begin position="26"/>
        <end position="414"/>
    </location>
</feature>
<accession>A0A3B4YQ53</accession>
<dbReference type="PROSITE" id="PS51406">
    <property type="entry name" value="FIBRINOGEN_C_2"/>
    <property type="match status" value="1"/>
</dbReference>
<dbReference type="Ensembl" id="ENSSLDT00000032756.1">
    <property type="protein sequence ID" value="ENSSLDP00000031847.1"/>
    <property type="gene ID" value="ENSSLDG00000024452.1"/>
</dbReference>
<dbReference type="PANTHER" id="PTHR47221:SF5">
    <property type="entry name" value="FIBRINOGEN C-TERMINAL DOMAIN-CONTAINING PROTEIN"/>
    <property type="match status" value="1"/>
</dbReference>
<dbReference type="GeneTree" id="ENSGT00940000157946"/>
<dbReference type="GO" id="GO:0005577">
    <property type="term" value="C:fibrinogen complex"/>
    <property type="evidence" value="ECO:0007669"/>
    <property type="project" value="TreeGrafter"/>
</dbReference>
<dbReference type="GO" id="GO:0030674">
    <property type="term" value="F:protein-macromolecule adaptor activity"/>
    <property type="evidence" value="ECO:0007669"/>
    <property type="project" value="TreeGrafter"/>
</dbReference>
<evidence type="ECO:0000256" key="2">
    <source>
        <dbReference type="ARBA" id="ARBA00022525"/>
    </source>
</evidence>
<comment type="subcellular location">
    <subcellularLocation>
        <location evidence="1">Secreted</location>
    </subcellularLocation>
</comment>
<feature type="domain" description="Fibrinogen C-terminal" evidence="6">
    <location>
        <begin position="177"/>
        <end position="411"/>
    </location>
</feature>
<organism evidence="7 8">
    <name type="scientific">Seriola lalandi dorsalis</name>
    <dbReference type="NCBI Taxonomy" id="1841481"/>
    <lineage>
        <taxon>Eukaryota</taxon>
        <taxon>Metazoa</taxon>
        <taxon>Chordata</taxon>
        <taxon>Craniata</taxon>
        <taxon>Vertebrata</taxon>
        <taxon>Euteleostomi</taxon>
        <taxon>Actinopterygii</taxon>
        <taxon>Neopterygii</taxon>
        <taxon>Teleostei</taxon>
        <taxon>Neoteleostei</taxon>
        <taxon>Acanthomorphata</taxon>
        <taxon>Carangaria</taxon>
        <taxon>Carangiformes</taxon>
        <taxon>Carangidae</taxon>
        <taxon>Seriola</taxon>
    </lineage>
</organism>
<dbReference type="NCBIfam" id="NF040941">
    <property type="entry name" value="GGGWT_bact"/>
    <property type="match status" value="1"/>
</dbReference>
<reference evidence="7" key="1">
    <citation type="submission" date="2025-08" db="UniProtKB">
        <authorList>
            <consortium name="Ensembl"/>
        </authorList>
    </citation>
    <scope>IDENTIFICATION</scope>
</reference>
<evidence type="ECO:0000313" key="7">
    <source>
        <dbReference type="Ensembl" id="ENSSLDP00000031847.1"/>
    </source>
</evidence>
<dbReference type="GO" id="GO:0005201">
    <property type="term" value="F:extracellular matrix structural constituent"/>
    <property type="evidence" value="ECO:0007669"/>
    <property type="project" value="TreeGrafter"/>
</dbReference>
<dbReference type="Pfam" id="PF00147">
    <property type="entry name" value="Fibrinogen_C"/>
    <property type="match status" value="1"/>
</dbReference>
<evidence type="ECO:0000313" key="8">
    <source>
        <dbReference type="Proteomes" id="UP000261360"/>
    </source>
</evidence>
<dbReference type="CDD" id="cd00087">
    <property type="entry name" value="FReD"/>
    <property type="match status" value="1"/>
</dbReference>
<evidence type="ECO:0000256" key="3">
    <source>
        <dbReference type="ARBA" id="ARBA00023157"/>
    </source>
</evidence>
<keyword evidence="5" id="KW-0732">Signal</keyword>
<dbReference type="InterPro" id="IPR036056">
    <property type="entry name" value="Fibrinogen-like_C"/>
</dbReference>
<dbReference type="InterPro" id="IPR014716">
    <property type="entry name" value="Fibrinogen_a/b/g_C_1"/>
</dbReference>
<evidence type="ECO:0000256" key="5">
    <source>
        <dbReference type="SAM" id="SignalP"/>
    </source>
</evidence>
<evidence type="ECO:0000259" key="6">
    <source>
        <dbReference type="PROSITE" id="PS51406"/>
    </source>
</evidence>
<feature type="signal peptide" evidence="5">
    <location>
        <begin position="1"/>
        <end position="25"/>
    </location>
</feature>
<dbReference type="InterPro" id="IPR020837">
    <property type="entry name" value="Fibrinogen_CS"/>
</dbReference>
<dbReference type="SMART" id="SM00186">
    <property type="entry name" value="FBG"/>
    <property type="match status" value="1"/>
</dbReference>
<keyword evidence="8" id="KW-1185">Reference proteome</keyword>
<dbReference type="SUPFAM" id="SSF56496">
    <property type="entry name" value="Fibrinogen C-terminal domain-like"/>
    <property type="match status" value="1"/>
</dbReference>
<dbReference type="PANTHER" id="PTHR47221">
    <property type="entry name" value="FIBRINOGEN ALPHA CHAIN"/>
    <property type="match status" value="1"/>
</dbReference>
<dbReference type="FunFam" id="3.90.215.10:FF:000001">
    <property type="entry name" value="Tenascin isoform 1"/>
    <property type="match status" value="1"/>
</dbReference>
<dbReference type="Proteomes" id="UP000261360">
    <property type="component" value="Unplaced"/>
</dbReference>
<evidence type="ECO:0000256" key="4">
    <source>
        <dbReference type="ARBA" id="ARBA00023180"/>
    </source>
</evidence>
<proteinExistence type="predicted"/>
<dbReference type="AlphaFoldDB" id="A0A3B4YQ53"/>
<dbReference type="GO" id="GO:0042730">
    <property type="term" value="P:fibrinolysis"/>
    <property type="evidence" value="ECO:0007669"/>
    <property type="project" value="TreeGrafter"/>
</dbReference>
<dbReference type="GO" id="GO:0072377">
    <property type="term" value="P:blood coagulation, common pathway"/>
    <property type="evidence" value="ECO:0007669"/>
    <property type="project" value="TreeGrafter"/>
</dbReference>
<keyword evidence="3" id="KW-1015">Disulfide bond</keyword>
<reference evidence="7" key="2">
    <citation type="submission" date="2025-09" db="UniProtKB">
        <authorList>
            <consortium name="Ensembl"/>
        </authorList>
    </citation>
    <scope>IDENTIFICATION</scope>
</reference>
<name>A0A3B4YQ53_SERLL</name>
<dbReference type="GO" id="GO:0070527">
    <property type="term" value="P:platelet aggregation"/>
    <property type="evidence" value="ECO:0007669"/>
    <property type="project" value="TreeGrafter"/>
</dbReference>
<evidence type="ECO:0000256" key="1">
    <source>
        <dbReference type="ARBA" id="ARBA00004613"/>
    </source>
</evidence>
<keyword evidence="4" id="KW-0325">Glycoprotein</keyword>
<dbReference type="Gene3D" id="3.90.215.10">
    <property type="entry name" value="Gamma Fibrinogen, chain A, domain 1"/>
    <property type="match status" value="1"/>
</dbReference>
<keyword evidence="2" id="KW-0964">Secreted</keyword>
<dbReference type="InterPro" id="IPR037579">
    <property type="entry name" value="FIB_ANG-like"/>
</dbReference>
<sequence length="414" mass="47242">MRLTALCVCGTLLAFLSLSWTTADSGEGDLLGAKGFGPCTATLQIEGLCREGQDENTCPYLFSLPPLTVHLPKQLGELEKIMTDLQKLKDNVDQLRKMCADCTVSQTERECGRQREREHVKLNEGTYGPEDESNWANERNPDRLKDFRQDISHLSKSLNLKVITKIFIILFFQFPFSAVTTVKRDCSDHLLRGETKSGVYQVTPDIRSKTFPVFCDMELGGGGWTLVQRRLDGSVSFNRTWAEYRSGFGELDGGEFWLGNNMIHLLTRDRDMVLRVELEDFDAVMEYAEYEQFKVASERLRYRLTVGGYSGTAGDALRFSKTYDHNNRPFTTPDRDNDRYPSGNCGAYYSSGWWFDACMAANLNGRYYVGTYTGVRDGIFWGTWHNISTEYYPTSDRRSFKTVRMMIRPKGFAP</sequence>
<dbReference type="GO" id="GO:0034116">
    <property type="term" value="P:positive regulation of heterotypic cell-cell adhesion"/>
    <property type="evidence" value="ECO:0007669"/>
    <property type="project" value="TreeGrafter"/>
</dbReference>
<dbReference type="PROSITE" id="PS00514">
    <property type="entry name" value="FIBRINOGEN_C_1"/>
    <property type="match status" value="1"/>
</dbReference>